<dbReference type="InterPro" id="IPR027417">
    <property type="entry name" value="P-loop_NTPase"/>
</dbReference>
<dbReference type="SMART" id="SM00320">
    <property type="entry name" value="WD40"/>
    <property type="match status" value="14"/>
</dbReference>
<dbReference type="PRINTS" id="PR00320">
    <property type="entry name" value="GPROTEINBRPT"/>
</dbReference>
<name>A0A6S7I7A3_PARCT</name>
<dbReference type="PRINTS" id="PR00364">
    <property type="entry name" value="DISEASERSIST"/>
</dbReference>
<dbReference type="InterPro" id="IPR019775">
    <property type="entry name" value="WD40_repeat_CS"/>
</dbReference>
<dbReference type="Gene3D" id="2.130.10.10">
    <property type="entry name" value="YVTN repeat-like/Quinoprotein amine dehydrogenase"/>
    <property type="match status" value="5"/>
</dbReference>
<dbReference type="PROSITE" id="PS50294">
    <property type="entry name" value="WD_REPEATS_REGION"/>
    <property type="match status" value="8"/>
</dbReference>
<feature type="non-terminal residue" evidence="3">
    <location>
        <position position="1517"/>
    </location>
</feature>
<sequence>PLHQKITSFRKFLVKLSDDLNQAPLIEKMKEYLRNEGYEVLHDVANQDICPLDIFQTMIQTCLISANELSKLKEMMEFCSRNDLIQHIDRFNNNCGVLRKVPCGLRNLPRDMVERPSEVNEILGLLMEGNNRVIWLDIGQTPDCLALINILIKALGGASFSDISTAQAWVKANTIDKDCLVVLDDVWNVDDAAEFDHLSGKCQLLITTRDADVVRGLQGSALYELQTMAKDKSRKLLYQSARVTQDEQSKFSSNMQRIVAELLDQCRGLPLALSLVGSTLIDDRAEQYWEDILDDLKKADLVELRSLFPSDAYPYDNLLAAIDVSFQRLEKNAQEKFLDFAIFPEDTNVPADILELLWCSEGAGRIKCGARAGRRPELHGKNSYRVHDLLLDFARAKLRSTGTLTDVQRLFLETLRGQCVNREWAKFQGNKDYYFKYLPYHLYSFEPHGEIRQLFFDYHWLEQKVKQTNLPSLISDFRFLDPLSHEMKLLKSSLTLSADVIEKSPDSIGLQLLGRLLSFADEHPSVNTLLEHVRETCKKTYHLLPLFSCLSEPIGPLIKIFSKNINDMVYSLATTVSATGAIVVAALGNGLIKIRELETGKELQVLEGHTMAVYCLALSHSGTLLASGSYDSTAILWNMDSFEQLFVLQGDGGYVNALDFSADDHRLFSGSNDGQLRVWRVATGERLGIVPAHDGQIRGLCTTKDGMYIATASLDHTIKLWRVDTLTIQATLRGHTHTVYSVVATGNDNQVLVSASGDKTLKIWDLRTYKEIRTLSGHQDEIYSVAVSSDTKHIISGGLDMIVRLWCFHTGKLLFCFKGHSQSVRFVTIIADGSKALSGSQDKTFRVWDLDTSAYLKQDRSRGHSEGVIDIAVARDGSRCVSSSMDGTFKIWNCKTAQECFTLKGLRRRAVNVAISADGRHLVSLSKDFLSSIKVWDMLHGSELSGIDRDNEPRIVRFSSDGMLVIIGCNNNHVFIWNWKNCDVPLKCVTLPFTTIEIVCDRNMIYTCSRNMEVCQVIVNLDSLQVSTFSQGPNPSCTSMVVLPDGKGILTGITTESSFIYWELSTRREIKYNAGHSDDSIVTAIDITSNGKFALTGSSSGTLSLMNLESSKIVQSFAKTEDGIGIRLVSVLRSHDSFVIVDEANRIELRTFNNNGVELQLGQPAVKVTCVTPLGLNYILFGYENGELLLYDYVEQYEYKHHEAHSRAVSRVESHPNKEFLFFISGYACGSVKFWYVAKTVPPFWSQIWSHDNVHPHPITALAFVPGSEDIVVGSYGNEVHRINARGVVRTYKFKCYRIAALRVVEDSLIAACIHSFSAVKWNLDEGSVTKDFHSGAGREQVSRANHASNHVASKGSHHSLLFWNLETGRTLHRVRGHTHDIRALAFVPGGEFLLSGSRDKTLKLWNLRNGEFVEEFHFERFVRAIACASNGIVCIGLQGGECPRVQTEWKYQLQVELLREVKLEGVTAMDHRSSKKSHFNGFVISVCSFQLNKVCRPPSYEISVTMTIFCRNAQSS</sequence>
<dbReference type="InterPro" id="IPR015943">
    <property type="entry name" value="WD40/YVTN_repeat-like_dom_sf"/>
</dbReference>
<accession>A0A6S7I7A3</accession>
<dbReference type="Gene3D" id="1.10.8.430">
    <property type="entry name" value="Helical domain of apoptotic protease-activating factors"/>
    <property type="match status" value="1"/>
</dbReference>
<dbReference type="PROSITE" id="PS50168">
    <property type="entry name" value="DED"/>
    <property type="match status" value="1"/>
</dbReference>
<evidence type="ECO:0000313" key="4">
    <source>
        <dbReference type="Proteomes" id="UP001152795"/>
    </source>
</evidence>
<protein>
    <submittedName>
        <fullName evidence="3">WD repeat</fullName>
    </submittedName>
</protein>
<keyword evidence="1" id="KW-0853">WD repeat</keyword>
<dbReference type="Gene3D" id="1.10.10.10">
    <property type="entry name" value="Winged helix-like DNA-binding domain superfamily/Winged helix DNA-binding domain"/>
    <property type="match status" value="1"/>
</dbReference>
<dbReference type="Gene3D" id="1.25.40.370">
    <property type="match status" value="1"/>
</dbReference>
<dbReference type="PROSITE" id="PS00678">
    <property type="entry name" value="WD_REPEATS_1"/>
    <property type="match status" value="3"/>
</dbReference>
<dbReference type="GO" id="GO:0005829">
    <property type="term" value="C:cytosol"/>
    <property type="evidence" value="ECO:0007669"/>
    <property type="project" value="UniProtKB-ARBA"/>
</dbReference>
<dbReference type="InterPro" id="IPR011045">
    <property type="entry name" value="N2O_reductase_N"/>
</dbReference>
<dbReference type="PROSITE" id="PS50082">
    <property type="entry name" value="WD_REPEATS_2"/>
    <property type="match status" value="8"/>
</dbReference>
<dbReference type="SUPFAM" id="SSF47986">
    <property type="entry name" value="DEATH domain"/>
    <property type="match status" value="1"/>
</dbReference>
<dbReference type="InterPro" id="IPR036388">
    <property type="entry name" value="WH-like_DNA-bd_sf"/>
</dbReference>
<dbReference type="InterPro" id="IPR042197">
    <property type="entry name" value="Apaf_helical"/>
</dbReference>
<dbReference type="SUPFAM" id="SSF52540">
    <property type="entry name" value="P-loop containing nucleoside triphosphate hydrolases"/>
    <property type="match status" value="1"/>
</dbReference>
<dbReference type="Pfam" id="PF00931">
    <property type="entry name" value="NB-ARC"/>
    <property type="match status" value="1"/>
</dbReference>
<dbReference type="PANTHER" id="PTHR19848">
    <property type="entry name" value="WD40 REPEAT PROTEIN"/>
    <property type="match status" value="1"/>
</dbReference>
<evidence type="ECO:0000256" key="2">
    <source>
        <dbReference type="ARBA" id="ARBA00022737"/>
    </source>
</evidence>
<dbReference type="InterPro" id="IPR041452">
    <property type="entry name" value="APAF1_C"/>
</dbReference>
<proteinExistence type="predicted"/>
<dbReference type="CDD" id="cd00200">
    <property type="entry name" value="WD40"/>
    <property type="match status" value="1"/>
</dbReference>
<dbReference type="Gene3D" id="3.40.50.300">
    <property type="entry name" value="P-loop containing nucleotide triphosphate hydrolases"/>
    <property type="match status" value="1"/>
</dbReference>
<dbReference type="InterPro" id="IPR020472">
    <property type="entry name" value="WD40_PAC1"/>
</dbReference>
<gene>
    <name evidence="3" type="ORF">PACLA_8A080545</name>
</gene>
<dbReference type="EMBL" id="CACRXK020004274">
    <property type="protein sequence ID" value="CAB4002162.1"/>
    <property type="molecule type" value="Genomic_DNA"/>
</dbReference>
<keyword evidence="2" id="KW-0677">Repeat</keyword>
<dbReference type="Pfam" id="PF00400">
    <property type="entry name" value="WD40"/>
    <property type="match status" value="9"/>
</dbReference>
<dbReference type="InterPro" id="IPR001680">
    <property type="entry name" value="WD40_rpt"/>
</dbReference>
<dbReference type="InterPro" id="IPR002182">
    <property type="entry name" value="NB-ARC"/>
</dbReference>
<dbReference type="InterPro" id="IPR001875">
    <property type="entry name" value="DED_dom"/>
</dbReference>
<comment type="caution">
    <text evidence="3">The sequence shown here is derived from an EMBL/GenBank/DDBJ whole genome shotgun (WGS) entry which is preliminary data.</text>
</comment>
<dbReference type="InterPro" id="IPR011047">
    <property type="entry name" value="Quinoprotein_ADH-like_sf"/>
</dbReference>
<organism evidence="3 4">
    <name type="scientific">Paramuricea clavata</name>
    <name type="common">Red gorgonian</name>
    <name type="synonym">Violescent sea-whip</name>
    <dbReference type="NCBI Taxonomy" id="317549"/>
    <lineage>
        <taxon>Eukaryota</taxon>
        <taxon>Metazoa</taxon>
        <taxon>Cnidaria</taxon>
        <taxon>Anthozoa</taxon>
        <taxon>Octocorallia</taxon>
        <taxon>Malacalcyonacea</taxon>
        <taxon>Plexauridae</taxon>
        <taxon>Paramuricea</taxon>
    </lineage>
</organism>
<keyword evidence="4" id="KW-1185">Reference proteome</keyword>
<dbReference type="InterPro" id="IPR011029">
    <property type="entry name" value="DEATH-like_dom_sf"/>
</dbReference>
<dbReference type="SUPFAM" id="SSF50978">
    <property type="entry name" value="WD40 repeat-like"/>
    <property type="match status" value="1"/>
</dbReference>
<reference evidence="3" key="1">
    <citation type="submission" date="2020-04" db="EMBL/GenBank/DDBJ databases">
        <authorList>
            <person name="Alioto T."/>
            <person name="Alioto T."/>
            <person name="Gomez Garrido J."/>
        </authorList>
    </citation>
    <scope>NUCLEOTIDE SEQUENCE</scope>
    <source>
        <strain evidence="3">A484AB</strain>
    </source>
</reference>
<dbReference type="GO" id="GO:0042981">
    <property type="term" value="P:regulation of apoptotic process"/>
    <property type="evidence" value="ECO:0007669"/>
    <property type="project" value="InterPro"/>
</dbReference>
<evidence type="ECO:0000256" key="1">
    <source>
        <dbReference type="ARBA" id="ARBA00022574"/>
    </source>
</evidence>
<dbReference type="GO" id="GO:0043531">
    <property type="term" value="F:ADP binding"/>
    <property type="evidence" value="ECO:0007669"/>
    <property type="project" value="InterPro"/>
</dbReference>
<dbReference type="OrthoDB" id="5983331at2759"/>
<dbReference type="Proteomes" id="UP001152795">
    <property type="component" value="Unassembled WGS sequence"/>
</dbReference>
<dbReference type="PANTHER" id="PTHR19848:SF8">
    <property type="entry name" value="F-BOX AND WD REPEAT DOMAIN CONTAINING 7"/>
    <property type="match status" value="1"/>
</dbReference>
<dbReference type="InterPro" id="IPR036322">
    <property type="entry name" value="WD40_repeat_dom_sf"/>
</dbReference>
<dbReference type="SUPFAM" id="SSF50998">
    <property type="entry name" value="Quinoprotein alcohol dehydrogenase-like"/>
    <property type="match status" value="2"/>
</dbReference>
<dbReference type="Pfam" id="PF17908">
    <property type="entry name" value="APAF1_C"/>
    <property type="match status" value="1"/>
</dbReference>
<evidence type="ECO:0000313" key="3">
    <source>
        <dbReference type="EMBL" id="CAB4002162.1"/>
    </source>
</evidence>
<dbReference type="SUPFAM" id="SSF50974">
    <property type="entry name" value="Nitrous oxide reductase, N-terminal domain"/>
    <property type="match status" value="1"/>
</dbReference>
<dbReference type="Gene3D" id="1.10.533.10">
    <property type="entry name" value="Death Domain, Fas"/>
    <property type="match status" value="1"/>
</dbReference>